<feature type="signal peptide" evidence="1">
    <location>
        <begin position="1"/>
        <end position="23"/>
    </location>
</feature>
<keyword evidence="1" id="KW-0732">Signal</keyword>
<dbReference type="EMBL" id="GEDC01028598">
    <property type="protein sequence ID" value="JAS08700.1"/>
    <property type="molecule type" value="Transcribed_RNA"/>
</dbReference>
<evidence type="ECO:0000256" key="1">
    <source>
        <dbReference type="SAM" id="SignalP"/>
    </source>
</evidence>
<organism evidence="2">
    <name type="scientific">Clastoptera arizonana</name>
    <name type="common">Arizona spittle bug</name>
    <dbReference type="NCBI Taxonomy" id="38151"/>
    <lineage>
        <taxon>Eukaryota</taxon>
        <taxon>Metazoa</taxon>
        <taxon>Ecdysozoa</taxon>
        <taxon>Arthropoda</taxon>
        <taxon>Hexapoda</taxon>
        <taxon>Insecta</taxon>
        <taxon>Pterygota</taxon>
        <taxon>Neoptera</taxon>
        <taxon>Paraneoptera</taxon>
        <taxon>Hemiptera</taxon>
        <taxon>Auchenorrhyncha</taxon>
        <taxon>Cercopoidea</taxon>
        <taxon>Clastopteridae</taxon>
        <taxon>Clastoptera</taxon>
    </lineage>
</organism>
<name>A0A1B6C647_9HEMI</name>
<dbReference type="EMBL" id="GEDC01016611">
    <property type="protein sequence ID" value="JAS20687.1"/>
    <property type="molecule type" value="Transcribed_RNA"/>
</dbReference>
<sequence length="195" mass="21599">MKNMHTKGCYVLFVLLLTQECLALISLDQVGHCKSSLYEQRIKNFNLKSLNGELTTVYISANYQPSVSCFKQTFSSTESSDVFSLTSLIQNNGQQSSLTETSRVVSNSDGSYTITEYVPENEQKILNHTLYGMFSGKSGGYVLYVCNPSGSSKSDWRSLVLPTKGIAYRAYGISEMLQVDSSLGFSGALRKLQRC</sequence>
<reference evidence="2" key="1">
    <citation type="submission" date="2015-12" db="EMBL/GenBank/DDBJ databases">
        <title>De novo transcriptome assembly of four potential Pierce s Disease insect vectors from Arizona vineyards.</title>
        <authorList>
            <person name="Tassone E.E."/>
        </authorList>
    </citation>
    <scope>NUCLEOTIDE SEQUENCE</scope>
</reference>
<feature type="chain" id="PRO_5008580157" evidence="1">
    <location>
        <begin position="24"/>
        <end position="195"/>
    </location>
</feature>
<gene>
    <name evidence="3" type="ORF">g.17628</name>
    <name evidence="2" type="ORF">g.17629</name>
</gene>
<dbReference type="AlphaFoldDB" id="A0A1B6C647"/>
<evidence type="ECO:0000313" key="2">
    <source>
        <dbReference type="EMBL" id="JAS08700.1"/>
    </source>
</evidence>
<proteinExistence type="predicted"/>
<evidence type="ECO:0000313" key="3">
    <source>
        <dbReference type="EMBL" id="JAS20687.1"/>
    </source>
</evidence>
<protein>
    <submittedName>
        <fullName evidence="2">Uncharacterized protein</fullName>
    </submittedName>
</protein>
<accession>A0A1B6C647</accession>